<organism evidence="7 8">
    <name type="scientific">Bodo saltans</name>
    <name type="common">Flagellated protozoan</name>
    <dbReference type="NCBI Taxonomy" id="75058"/>
    <lineage>
        <taxon>Eukaryota</taxon>
        <taxon>Discoba</taxon>
        <taxon>Euglenozoa</taxon>
        <taxon>Kinetoplastea</taxon>
        <taxon>Metakinetoplastina</taxon>
        <taxon>Eubodonida</taxon>
        <taxon>Bodonidae</taxon>
        <taxon>Bodo</taxon>
    </lineage>
</organism>
<name>A0A0S4IJ01_BODSA</name>
<dbReference type="VEuPathDB" id="TriTrypDB:BSAL_55455"/>
<dbReference type="EC" id="2.4.2.31" evidence="6"/>
<dbReference type="Gene3D" id="3.90.176.10">
    <property type="entry name" value="Toxin ADP-ribosyltransferase, Chain A, domain 1"/>
    <property type="match status" value="1"/>
</dbReference>
<evidence type="ECO:0000256" key="2">
    <source>
        <dbReference type="ARBA" id="ARBA00022676"/>
    </source>
</evidence>
<comment type="catalytic activity">
    <reaction evidence="5 6">
        <text>L-arginyl-[protein] + NAD(+) = N(omega)-(ADP-D-ribosyl)-L-arginyl-[protein] + nicotinamide + H(+)</text>
        <dbReference type="Rhea" id="RHEA:19149"/>
        <dbReference type="Rhea" id="RHEA-COMP:10532"/>
        <dbReference type="Rhea" id="RHEA-COMP:15087"/>
        <dbReference type="ChEBI" id="CHEBI:15378"/>
        <dbReference type="ChEBI" id="CHEBI:17154"/>
        <dbReference type="ChEBI" id="CHEBI:29965"/>
        <dbReference type="ChEBI" id="CHEBI:57540"/>
        <dbReference type="ChEBI" id="CHEBI:142554"/>
        <dbReference type="EC" id="2.4.2.31"/>
    </reaction>
</comment>
<dbReference type="EMBL" id="CYKH01000157">
    <property type="protein sequence ID" value="CUE73840.1"/>
    <property type="molecule type" value="Genomic_DNA"/>
</dbReference>
<dbReference type="PROSITE" id="PS51996">
    <property type="entry name" value="TR_MART"/>
    <property type="match status" value="1"/>
</dbReference>
<gene>
    <name evidence="7" type="ORF">BSAL_55455</name>
</gene>
<dbReference type="OrthoDB" id="423533at2759"/>
<sequence>MVTKIAKRRDEKQAIIVLPVSENSIGFRMKACVTRRGLVGVADLKENDPAEASGEAQPQIVETKQTYSRDQSTLRLKWTGPFSNLQLDIRIIMIENEFTRDNASTSRPTQYKIEVRPLPMTRPRGQTTNPGQLGVTADKQRLKEIWHHFAMDVVHIAGLLDDLPHDIAPVERYDFRFTSCLHDSKKDEEAEHHYCTKPRCAFEHHRVLCLSDSRGGVGCEVFPRCNYVHGYSRLRVALSIAPTLLGPERYADGLTLSPRAGESKSARIAWQKVNRSITTKYGRQLMRIIDLLHKIAEGPPSSDAIQYATNAISALHFSCTRVRSASTLAQCKAILHTHVGQDQPKQQKHKDPCDVSDSARVRVTVNLLTSDPSTEETIQAKMDHNLVSAVALALNELLRPPTVQPIMSVAEFDERMAQLKLTMFAHREMEAPWKSSALRLLAELKKRDHHYRFSQDVDTCENTEVTDSENGKVNQVFDALANVDPLSKCVFDPLPVEAPCTQVVLVDAVRNAVDTLDKINVNKFDKTKIDFDSVMDDIHLTGDSNKAEVLRAAVQTYTGVSGLYAKVNAVLRMRHELTKNDLFSGITPYMAIVLRGLQCAPLVKRSLPIYRGVSLTRSQHCQFVQGVSVVWNTITSCTVDESSAVKFAVGNYAPKNPIIGETHPVTFVIESATCVDVHHMSQSKHEQEVILLPGTRLKVTKVTLEQVWFTQVC</sequence>
<dbReference type="GO" id="GO:0106274">
    <property type="term" value="F:NAD+-protein-arginine ADP-ribosyltransferase activity"/>
    <property type="evidence" value="ECO:0007669"/>
    <property type="project" value="UniProtKB-EC"/>
</dbReference>
<evidence type="ECO:0000256" key="3">
    <source>
        <dbReference type="ARBA" id="ARBA00022679"/>
    </source>
</evidence>
<accession>A0A0S4IJ01</accession>
<dbReference type="Proteomes" id="UP000051952">
    <property type="component" value="Unassembled WGS sequence"/>
</dbReference>
<dbReference type="InterPro" id="IPR000768">
    <property type="entry name" value="ART"/>
</dbReference>
<proteinExistence type="inferred from homology"/>
<evidence type="ECO:0000256" key="4">
    <source>
        <dbReference type="ARBA" id="ARBA00022695"/>
    </source>
</evidence>
<evidence type="ECO:0000256" key="6">
    <source>
        <dbReference type="RuleBase" id="RU361228"/>
    </source>
</evidence>
<keyword evidence="6" id="KW-0521">NADP</keyword>
<evidence type="ECO:0000313" key="8">
    <source>
        <dbReference type="Proteomes" id="UP000051952"/>
    </source>
</evidence>
<evidence type="ECO:0000256" key="5">
    <source>
        <dbReference type="ARBA" id="ARBA00047597"/>
    </source>
</evidence>
<dbReference type="AlphaFoldDB" id="A0A0S4IJ01"/>
<dbReference type="GO" id="GO:0016779">
    <property type="term" value="F:nucleotidyltransferase activity"/>
    <property type="evidence" value="ECO:0007669"/>
    <property type="project" value="UniProtKB-KW"/>
</dbReference>
<keyword evidence="6" id="KW-0520">NAD</keyword>
<dbReference type="SUPFAM" id="SSF56399">
    <property type="entry name" value="ADP-ribosylation"/>
    <property type="match status" value="1"/>
</dbReference>
<reference evidence="8" key="1">
    <citation type="submission" date="2015-09" db="EMBL/GenBank/DDBJ databases">
        <authorList>
            <consortium name="Pathogen Informatics"/>
        </authorList>
    </citation>
    <scope>NUCLEOTIDE SEQUENCE [LARGE SCALE GENOMIC DNA]</scope>
    <source>
        <strain evidence="8">Lake Konstanz</strain>
    </source>
</reference>
<protein>
    <recommendedName>
        <fullName evidence="6">NAD(P)(+)--arginine ADP-ribosyltransferase</fullName>
        <ecNumber evidence="6">2.4.2.31</ecNumber>
    </recommendedName>
    <alternativeName>
        <fullName evidence="6">Mono(ADP-ribosyl)transferase</fullName>
    </alternativeName>
</protein>
<keyword evidence="4" id="KW-0548">Nucleotidyltransferase</keyword>
<keyword evidence="8" id="KW-1185">Reference proteome</keyword>
<keyword evidence="3 6" id="KW-0808">Transferase</keyword>
<comment type="similarity">
    <text evidence="1 6">Belongs to the Arg-specific ADP-ribosyltransferase family.</text>
</comment>
<keyword evidence="2 6" id="KW-0328">Glycosyltransferase</keyword>
<evidence type="ECO:0000313" key="7">
    <source>
        <dbReference type="EMBL" id="CUE73840.1"/>
    </source>
</evidence>
<dbReference type="Pfam" id="PF01129">
    <property type="entry name" value="ART"/>
    <property type="match status" value="1"/>
</dbReference>
<evidence type="ECO:0000256" key="1">
    <source>
        <dbReference type="ARBA" id="ARBA00009558"/>
    </source>
</evidence>